<reference evidence="4" key="3">
    <citation type="submission" date="2015-04" db="UniProtKB">
        <authorList>
            <consortium name="EnsemblPlants"/>
        </authorList>
    </citation>
    <scope>IDENTIFICATION</scope>
</reference>
<evidence type="ECO:0000259" key="3">
    <source>
        <dbReference type="PROSITE" id="PS50891"/>
    </source>
</evidence>
<evidence type="ECO:0000313" key="4">
    <source>
        <dbReference type="EnsemblPlants" id="LPERR09G05130.1"/>
    </source>
</evidence>
<organism evidence="4 5">
    <name type="scientific">Leersia perrieri</name>
    <dbReference type="NCBI Taxonomy" id="77586"/>
    <lineage>
        <taxon>Eukaryota</taxon>
        <taxon>Viridiplantae</taxon>
        <taxon>Streptophyta</taxon>
        <taxon>Embryophyta</taxon>
        <taxon>Tracheophyta</taxon>
        <taxon>Spermatophyta</taxon>
        <taxon>Magnoliopsida</taxon>
        <taxon>Liliopsida</taxon>
        <taxon>Poales</taxon>
        <taxon>Poaceae</taxon>
        <taxon>BOP clade</taxon>
        <taxon>Oryzoideae</taxon>
        <taxon>Oryzeae</taxon>
        <taxon>Oryzinae</taxon>
        <taxon>Leersia</taxon>
    </lineage>
</organism>
<name>A0A0D9XCZ2_9ORYZ</name>
<dbReference type="InterPro" id="IPR004883">
    <property type="entry name" value="LOB"/>
</dbReference>
<feature type="compositionally biased region" description="Low complexity" evidence="2">
    <location>
        <begin position="1"/>
        <end position="21"/>
    </location>
</feature>
<feature type="domain" description="LOB" evidence="3">
    <location>
        <begin position="43"/>
        <end position="144"/>
    </location>
</feature>
<keyword evidence="5" id="KW-1185">Reference proteome</keyword>
<evidence type="ECO:0000256" key="1">
    <source>
        <dbReference type="ARBA" id="ARBA00005474"/>
    </source>
</evidence>
<sequence length="306" mass="32188">MTSTTKSNSISSSTTTTTNSSPNPPRNAAARVGIGGGGGGQSQACAACKYQRRKCNADCPLARYFPADDQRRFQNAHRLFGVSNIQKTLRRTPPELHADAMQALTFEADARAADPVGGAARLVKELDLQLKAVYSELLSVHHQIMLHQAAAAAAAAASENSLPPGMIFSGAGENEEDAMVDSFYVDQQVAEQYLVKDEVQPCLYYETAAAGDEGSSHAWTSGDNGGGENSTPMVLSDQLRQHYQIDQAAQVFDVKPEVTMVGHVDGGVVVGQTETKVAAAKAGSPSSSSAEAAAAARCQLELGRSL</sequence>
<dbReference type="STRING" id="77586.A0A0D9XCZ2"/>
<dbReference type="Pfam" id="PF03195">
    <property type="entry name" value="LOB"/>
    <property type="match status" value="1"/>
</dbReference>
<accession>A0A0D9XCZ2</accession>
<comment type="similarity">
    <text evidence="1">Belongs to the LOB domain-containing protein family.</text>
</comment>
<proteinExistence type="inferred from homology"/>
<reference evidence="4 5" key="1">
    <citation type="submission" date="2012-08" db="EMBL/GenBank/DDBJ databases">
        <title>Oryza genome evolution.</title>
        <authorList>
            <person name="Wing R.A."/>
        </authorList>
    </citation>
    <scope>NUCLEOTIDE SEQUENCE</scope>
</reference>
<dbReference type="PROSITE" id="PS50891">
    <property type="entry name" value="LOB"/>
    <property type="match status" value="1"/>
</dbReference>
<dbReference type="EnsemblPlants" id="LPERR09G05130.1">
    <property type="protein sequence ID" value="LPERR09G05130.1"/>
    <property type="gene ID" value="LPERR09G05130"/>
</dbReference>
<dbReference type="PANTHER" id="PTHR31301:SF186">
    <property type="entry name" value="OS09G0364100 PROTEIN"/>
    <property type="match status" value="1"/>
</dbReference>
<evidence type="ECO:0000256" key="2">
    <source>
        <dbReference type="SAM" id="MobiDB-lite"/>
    </source>
</evidence>
<dbReference type="Gramene" id="LPERR09G05130.1">
    <property type="protein sequence ID" value="LPERR09G05130.1"/>
    <property type="gene ID" value="LPERR09G05130"/>
</dbReference>
<dbReference type="HOGENOM" id="CLU_079196_0_0_1"/>
<reference evidence="5" key="2">
    <citation type="submission" date="2013-12" db="EMBL/GenBank/DDBJ databases">
        <authorList>
            <person name="Yu Y."/>
            <person name="Lee S."/>
            <person name="de Baynast K."/>
            <person name="Wissotski M."/>
            <person name="Liu L."/>
            <person name="Talag J."/>
            <person name="Goicoechea J."/>
            <person name="Angelova A."/>
            <person name="Jetty R."/>
            <person name="Kudrna D."/>
            <person name="Golser W."/>
            <person name="Rivera L."/>
            <person name="Zhang J."/>
            <person name="Wing R."/>
        </authorList>
    </citation>
    <scope>NUCLEOTIDE SEQUENCE</scope>
</reference>
<evidence type="ECO:0000313" key="5">
    <source>
        <dbReference type="Proteomes" id="UP000032180"/>
    </source>
</evidence>
<dbReference type="PANTHER" id="PTHR31301">
    <property type="entry name" value="LOB DOMAIN-CONTAINING PROTEIN 4-RELATED"/>
    <property type="match status" value="1"/>
</dbReference>
<dbReference type="AlphaFoldDB" id="A0A0D9XCZ2"/>
<protein>
    <recommendedName>
        <fullName evidence="3">LOB domain-containing protein</fullName>
    </recommendedName>
</protein>
<dbReference type="Proteomes" id="UP000032180">
    <property type="component" value="Chromosome 9"/>
</dbReference>
<feature type="region of interest" description="Disordered" evidence="2">
    <location>
        <begin position="1"/>
        <end position="36"/>
    </location>
</feature>